<feature type="chain" id="PRO_5034967042" description="Secreted protein" evidence="2">
    <location>
        <begin position="18"/>
        <end position="188"/>
    </location>
</feature>
<dbReference type="Ensembl" id="ENSCLMT00005009495.1">
    <property type="protein sequence ID" value="ENSCLMP00005008692.1"/>
    <property type="gene ID" value="ENSCLMG00005004970.1"/>
</dbReference>
<dbReference type="Pfam" id="PF07117">
    <property type="entry name" value="DUF1373"/>
    <property type="match status" value="1"/>
</dbReference>
<name>A0A8C2WT66_CYCLU</name>
<protein>
    <recommendedName>
        <fullName evidence="5">Secreted protein</fullName>
    </recommendedName>
</protein>
<organism evidence="3 4">
    <name type="scientific">Cyclopterus lumpus</name>
    <name type="common">Lumpsucker</name>
    <dbReference type="NCBI Taxonomy" id="8103"/>
    <lineage>
        <taxon>Eukaryota</taxon>
        <taxon>Metazoa</taxon>
        <taxon>Chordata</taxon>
        <taxon>Craniata</taxon>
        <taxon>Vertebrata</taxon>
        <taxon>Euteleostomi</taxon>
        <taxon>Actinopterygii</taxon>
        <taxon>Neopterygii</taxon>
        <taxon>Teleostei</taxon>
        <taxon>Neoteleostei</taxon>
        <taxon>Acanthomorphata</taxon>
        <taxon>Eupercaria</taxon>
        <taxon>Perciformes</taxon>
        <taxon>Cottioidei</taxon>
        <taxon>Cottales</taxon>
        <taxon>Cyclopteridae</taxon>
        <taxon>Cyclopterus</taxon>
    </lineage>
</organism>
<dbReference type="GeneTree" id="ENSGT00500000045734"/>
<evidence type="ECO:0000256" key="2">
    <source>
        <dbReference type="SAM" id="SignalP"/>
    </source>
</evidence>
<proteinExistence type="predicted"/>
<reference evidence="3" key="2">
    <citation type="submission" date="2025-09" db="UniProtKB">
        <authorList>
            <consortium name="Ensembl"/>
        </authorList>
    </citation>
    <scope>IDENTIFICATION</scope>
</reference>
<dbReference type="InterPro" id="IPR009803">
    <property type="entry name" value="DUF1373"/>
</dbReference>
<evidence type="ECO:0008006" key="5">
    <source>
        <dbReference type="Google" id="ProtNLM"/>
    </source>
</evidence>
<dbReference type="Proteomes" id="UP000694565">
    <property type="component" value="Unplaced"/>
</dbReference>
<keyword evidence="2" id="KW-0732">Signal</keyword>
<evidence type="ECO:0000313" key="4">
    <source>
        <dbReference type="Proteomes" id="UP000694565"/>
    </source>
</evidence>
<feature type="region of interest" description="Disordered" evidence="1">
    <location>
        <begin position="58"/>
        <end position="123"/>
    </location>
</feature>
<evidence type="ECO:0000256" key="1">
    <source>
        <dbReference type="SAM" id="MobiDB-lite"/>
    </source>
</evidence>
<sequence length="188" mass="18733">VCRMLWISCLLISSVTCLPARKGNVGSLKNAHLPAGGSGSPAAAGGFGSPAAAGGFGNPAATGGSGSPAPVGPMHWSSASTNVDLEPTGNDASGVISASGNAGGGSVGTGLSSNSGSTGGEDGFVEEERPQPVFSNMSNMEPVYTFRSRSGYRNGRRHFSKTRYTPGEMVFPPRLTIHGGTSTLSGAG</sequence>
<accession>A0A8C2WT66</accession>
<dbReference type="AlphaFoldDB" id="A0A8C2WT66"/>
<keyword evidence="4" id="KW-1185">Reference proteome</keyword>
<feature type="signal peptide" evidence="2">
    <location>
        <begin position="1"/>
        <end position="17"/>
    </location>
</feature>
<evidence type="ECO:0000313" key="3">
    <source>
        <dbReference type="Ensembl" id="ENSCLMP00005008692.1"/>
    </source>
</evidence>
<reference evidence="3" key="1">
    <citation type="submission" date="2025-08" db="UniProtKB">
        <authorList>
            <consortium name="Ensembl"/>
        </authorList>
    </citation>
    <scope>IDENTIFICATION</scope>
</reference>